<organism evidence="1 2">
    <name type="scientific">Panagrolaimus sp. PS1159</name>
    <dbReference type="NCBI Taxonomy" id="55785"/>
    <lineage>
        <taxon>Eukaryota</taxon>
        <taxon>Metazoa</taxon>
        <taxon>Ecdysozoa</taxon>
        <taxon>Nematoda</taxon>
        <taxon>Chromadorea</taxon>
        <taxon>Rhabditida</taxon>
        <taxon>Tylenchina</taxon>
        <taxon>Panagrolaimomorpha</taxon>
        <taxon>Panagrolaimoidea</taxon>
        <taxon>Panagrolaimidae</taxon>
        <taxon>Panagrolaimus</taxon>
    </lineage>
</organism>
<name>A0AC35FLB2_9BILA</name>
<reference evidence="2" key="1">
    <citation type="submission" date="2022-11" db="UniProtKB">
        <authorList>
            <consortium name="WormBaseParasite"/>
        </authorList>
    </citation>
    <scope>IDENTIFICATION</scope>
</reference>
<sequence>MKILLYSNDLDEQDVIDKLFVYLYQFLLQERTVCWLRKTQLDLIPSEEVCTDINMDALQFLLIYYVGKKFRFEIAEILTDYWFTESEDEEDGIDTKNDENNENNIEKKEKPVEYLFIDLSDSDEEFIENIIPTLLEIEAEMKKINPDSEVFTTFCDDIFDDDTIDGFEINWKNVELCKL</sequence>
<evidence type="ECO:0000313" key="1">
    <source>
        <dbReference type="Proteomes" id="UP000887580"/>
    </source>
</evidence>
<evidence type="ECO:0000313" key="2">
    <source>
        <dbReference type="WBParaSite" id="PS1159_v2.g18672.t1"/>
    </source>
</evidence>
<accession>A0AC35FLB2</accession>
<proteinExistence type="predicted"/>
<dbReference type="WBParaSite" id="PS1159_v2.g18672.t1">
    <property type="protein sequence ID" value="PS1159_v2.g18672.t1"/>
    <property type="gene ID" value="PS1159_v2.g18672"/>
</dbReference>
<dbReference type="Proteomes" id="UP000887580">
    <property type="component" value="Unplaced"/>
</dbReference>
<protein>
    <submittedName>
        <fullName evidence="2">Uncharacterized protein</fullName>
    </submittedName>
</protein>